<keyword evidence="4" id="KW-1185">Reference proteome</keyword>
<dbReference type="EMBL" id="JXLH01000009">
    <property type="protein sequence ID" value="KJY59082.1"/>
    <property type="molecule type" value="Genomic_DNA"/>
</dbReference>
<proteinExistence type="predicted"/>
<comment type="caution">
    <text evidence="3">The sequence shown here is derived from an EMBL/GenBank/DDBJ whole genome shotgun (WGS) entry which is preliminary data.</text>
</comment>
<protein>
    <submittedName>
        <fullName evidence="3">Cell wall anchor protein</fullName>
    </submittedName>
</protein>
<evidence type="ECO:0000256" key="1">
    <source>
        <dbReference type="SAM" id="MobiDB-lite"/>
    </source>
</evidence>
<dbReference type="OrthoDB" id="2324663at2"/>
<dbReference type="Gene3D" id="2.60.40.740">
    <property type="match status" value="2"/>
</dbReference>
<dbReference type="Proteomes" id="UP000033612">
    <property type="component" value="Unassembled WGS sequence"/>
</dbReference>
<dbReference type="PATRIC" id="fig|1218506.3.peg.589"/>
<accession>A0A0F4LJQ6</accession>
<feature type="compositionally biased region" description="Polar residues" evidence="1">
    <location>
        <begin position="522"/>
        <end position="536"/>
    </location>
</feature>
<feature type="chain" id="PRO_5038675195" evidence="2">
    <location>
        <begin position="33"/>
        <end position="703"/>
    </location>
</feature>
<feature type="signal peptide" evidence="2">
    <location>
        <begin position="1"/>
        <end position="32"/>
    </location>
</feature>
<dbReference type="STRING" id="1218506.JF75_05410"/>
<dbReference type="NCBIfam" id="TIGR04226">
    <property type="entry name" value="RrgB_K2N_iso_D2"/>
    <property type="match status" value="2"/>
</dbReference>
<dbReference type="InterPro" id="IPR026466">
    <property type="entry name" value="Fim_isopep_form_D2_dom"/>
</dbReference>
<dbReference type="RefSeq" id="WP_052726859.1">
    <property type="nucleotide sequence ID" value="NZ_JBHTBO010000021.1"/>
</dbReference>
<dbReference type="AlphaFoldDB" id="A0A0F4LJQ6"/>
<evidence type="ECO:0000313" key="3">
    <source>
        <dbReference type="EMBL" id="KJY59082.1"/>
    </source>
</evidence>
<feature type="region of interest" description="Disordered" evidence="1">
    <location>
        <begin position="522"/>
        <end position="557"/>
    </location>
</feature>
<reference evidence="3 4" key="1">
    <citation type="submission" date="2015-01" db="EMBL/GenBank/DDBJ databases">
        <title>Comparative genomics of the lactic acid bacteria isolated from the honey bee gut.</title>
        <authorList>
            <person name="Ellegaard K.M."/>
            <person name="Tamarit D."/>
            <person name="Javelind E."/>
            <person name="Olofsson T."/>
            <person name="Andersson S.G."/>
            <person name="Vasquez A."/>
        </authorList>
    </citation>
    <scope>NUCLEOTIDE SEQUENCE [LARGE SCALE GENOMIC DNA]</scope>
    <source>
        <strain evidence="3 4">Hma2</strain>
    </source>
</reference>
<keyword evidence="2" id="KW-0732">Signal</keyword>
<gene>
    <name evidence="3" type="ORF">JF75_05410</name>
</gene>
<evidence type="ECO:0000313" key="4">
    <source>
        <dbReference type="Proteomes" id="UP000033612"/>
    </source>
</evidence>
<name>A0A0F4LJQ6_9LACO</name>
<evidence type="ECO:0000256" key="2">
    <source>
        <dbReference type="SAM" id="SignalP"/>
    </source>
</evidence>
<organism evidence="3 4">
    <name type="scientific">Lactobacillus kimbladii</name>
    <dbReference type="NCBI Taxonomy" id="1218506"/>
    <lineage>
        <taxon>Bacteria</taxon>
        <taxon>Bacillati</taxon>
        <taxon>Bacillota</taxon>
        <taxon>Bacilli</taxon>
        <taxon>Lactobacillales</taxon>
        <taxon>Lactobacillaceae</taxon>
        <taxon>Lactobacillus</taxon>
    </lineage>
</organism>
<sequence length="703" mass="78784">MNLVKNPSKGRNKKIGYTLVAALALSMGLTMAGARTVHADNAQMVDLPKGINADQNKIPGQYAFSAKVEPGVSKINPFGATNADWYTSSTHTEGTTHHWYAFRLSDDSGNNNAWKGKVGVYYSKVGIYQGHTIDIKITMMDWKVQNYQWVDTNGNGKADTRENIKDAYVAFGRDDFEVFTPGLGAIKYRLDYLDHDTKKPVKITGSWTFNDIDGDQWVGIEPNTFSSVDQVIYGDRGNNGNTWLSYKSKGGQNYIYSDAHKHNSKITDDVGHNAGTLTTDQLKGSFTAAYSNSSSFIISWVYGENTGDNAIKDQDDLEKDNRIWDMTGTYEPDADTKYPVTNIDTSINATKFNHAYLQFSTQPIVPDKPDNAIKFDSDSDEGTNTPSEIGTDKSIDHDLLKNRYEEYHYQITHNVPKVLKRYKYDQYMITDKIDSILNVSNVHVYNRANQDVTYMFTVNVDGNNKLSVIAKDSSLASDDFYREQYKITFDAKIKPGVSLADHQDPKHKDQAVIYNEAKVTTSNGTADSNKTTTNVPFTPKDQTKAISTDGNGKGDSLQVDYDENYKYTVDVAAPDGEDIKTLELKDKLEDVLDLKEIKVYDQDDNNKDVTDQGKLTKDNNTADWVATEPQKWHGKHLRMVITASVKNTPDLMQYLDKATGVIKVPNKAIWIINGKDDPTNIVYVEPKGPKASVQKWIELPDLN</sequence>
<dbReference type="HOGENOM" id="CLU_392218_0_0_9"/>